<evidence type="ECO:0000256" key="5">
    <source>
        <dbReference type="ARBA" id="ARBA00023295"/>
    </source>
</evidence>
<keyword evidence="5 7" id="KW-0326">Glycosidase</keyword>
<keyword evidence="8" id="KW-0472">Membrane</keyword>
<proteinExistence type="inferred from homology"/>
<feature type="transmembrane region" description="Helical" evidence="8">
    <location>
        <begin position="12"/>
        <end position="35"/>
    </location>
</feature>
<evidence type="ECO:0000256" key="2">
    <source>
        <dbReference type="ARBA" id="ARBA00008773"/>
    </source>
</evidence>
<keyword evidence="10" id="KW-1185">Reference proteome</keyword>
<evidence type="ECO:0000313" key="10">
    <source>
        <dbReference type="Proteomes" id="UP001054252"/>
    </source>
</evidence>
<comment type="caution">
    <text evidence="9">The sequence shown here is derived from an EMBL/GenBank/DDBJ whole genome shotgun (WGS) entry which is preliminary data.</text>
</comment>
<evidence type="ECO:0000256" key="4">
    <source>
        <dbReference type="ARBA" id="ARBA00022801"/>
    </source>
</evidence>
<dbReference type="GO" id="GO:0005975">
    <property type="term" value="P:carbohydrate metabolic process"/>
    <property type="evidence" value="ECO:0007669"/>
    <property type="project" value="InterPro"/>
</dbReference>
<dbReference type="PROSITE" id="PS00587">
    <property type="entry name" value="GLYCOSYL_HYDROL_F17"/>
    <property type="match status" value="1"/>
</dbReference>
<accession>A0AAV5IDQ2</accession>
<evidence type="ECO:0000256" key="7">
    <source>
        <dbReference type="RuleBase" id="RU004336"/>
    </source>
</evidence>
<dbReference type="InterPro" id="IPR017853">
    <property type="entry name" value="GH"/>
</dbReference>
<sequence length="340" mass="36625">MERLRPSATALFLMIMFQFYLSIKVGGIGVNYGMLGDNLPPPSQVIALLKSRGVTGVRLFHPNLDALRALQGAGIQVILGTLNQDLQGLASNPSFATNWVQTNVIPFSQTVQFSCISAGNEVIPGELAEYVLPAMVNLKAALRSAGLGQTPVSTSVSTKIIADSFPPSHGKFSPEVSSIMRSITAFLAADGSPLLVNVYPYFAYISNPQQISLSYALFTSPEAVIVDGGLEYDNLFDAITDTVYSALEKAGGETVEIIVSESGWPSAGNGDIATVENAQTYNNNLIAHVSEGCGTPKRPCKRLETYIFAMFNENLKPQGTEQHFGLFFPNMTEVYHVQSN</sequence>
<evidence type="ECO:0000256" key="6">
    <source>
        <dbReference type="RuleBase" id="RU004335"/>
    </source>
</evidence>
<dbReference type="InterPro" id="IPR000490">
    <property type="entry name" value="Glyco_hydro_17"/>
</dbReference>
<evidence type="ECO:0000256" key="8">
    <source>
        <dbReference type="SAM" id="Phobius"/>
    </source>
</evidence>
<organism evidence="9 10">
    <name type="scientific">Rubroshorea leprosula</name>
    <dbReference type="NCBI Taxonomy" id="152421"/>
    <lineage>
        <taxon>Eukaryota</taxon>
        <taxon>Viridiplantae</taxon>
        <taxon>Streptophyta</taxon>
        <taxon>Embryophyta</taxon>
        <taxon>Tracheophyta</taxon>
        <taxon>Spermatophyta</taxon>
        <taxon>Magnoliopsida</taxon>
        <taxon>eudicotyledons</taxon>
        <taxon>Gunneridae</taxon>
        <taxon>Pentapetalae</taxon>
        <taxon>rosids</taxon>
        <taxon>malvids</taxon>
        <taxon>Malvales</taxon>
        <taxon>Dipterocarpaceae</taxon>
        <taxon>Rubroshorea</taxon>
    </lineage>
</organism>
<dbReference type="EMBL" id="BPVZ01000009">
    <property type="protein sequence ID" value="GKU95774.1"/>
    <property type="molecule type" value="Genomic_DNA"/>
</dbReference>
<evidence type="ECO:0000313" key="9">
    <source>
        <dbReference type="EMBL" id="GKU95774.1"/>
    </source>
</evidence>
<dbReference type="Proteomes" id="UP001054252">
    <property type="component" value="Unassembled WGS sequence"/>
</dbReference>
<dbReference type="PANTHER" id="PTHR32227">
    <property type="entry name" value="GLUCAN ENDO-1,3-BETA-GLUCOSIDASE BG1-RELATED-RELATED"/>
    <property type="match status" value="1"/>
</dbReference>
<evidence type="ECO:0000256" key="1">
    <source>
        <dbReference type="ARBA" id="ARBA00000382"/>
    </source>
</evidence>
<dbReference type="GO" id="GO:0042973">
    <property type="term" value="F:glucan endo-1,3-beta-D-glucosidase activity"/>
    <property type="evidence" value="ECO:0007669"/>
    <property type="project" value="UniProtKB-EC"/>
</dbReference>
<dbReference type="InterPro" id="IPR044965">
    <property type="entry name" value="Glyco_hydro_17_plant"/>
</dbReference>
<evidence type="ECO:0000256" key="3">
    <source>
        <dbReference type="ARBA" id="ARBA00012780"/>
    </source>
</evidence>
<dbReference type="AlphaFoldDB" id="A0AAV5IDQ2"/>
<dbReference type="FunFam" id="3.20.20.80:FF:000010">
    <property type="entry name" value="glucan endo-1,3-beta-glucosidase, basic"/>
    <property type="match status" value="1"/>
</dbReference>
<name>A0AAV5IDQ2_9ROSI</name>
<keyword evidence="4 7" id="KW-0378">Hydrolase</keyword>
<keyword evidence="8" id="KW-0812">Transmembrane</keyword>
<dbReference type="SUPFAM" id="SSF51445">
    <property type="entry name" value="(Trans)glycosidases"/>
    <property type="match status" value="1"/>
</dbReference>
<dbReference type="Pfam" id="PF00332">
    <property type="entry name" value="Glyco_hydro_17"/>
    <property type="match status" value="1"/>
</dbReference>
<dbReference type="Gene3D" id="3.20.20.80">
    <property type="entry name" value="Glycosidases"/>
    <property type="match status" value="1"/>
</dbReference>
<reference evidence="9 10" key="1">
    <citation type="journal article" date="2021" name="Commun. Biol.">
        <title>The genome of Shorea leprosula (Dipterocarpaceae) highlights the ecological relevance of drought in aseasonal tropical rainforests.</title>
        <authorList>
            <person name="Ng K.K.S."/>
            <person name="Kobayashi M.J."/>
            <person name="Fawcett J.A."/>
            <person name="Hatakeyama M."/>
            <person name="Paape T."/>
            <person name="Ng C.H."/>
            <person name="Ang C.C."/>
            <person name="Tnah L.H."/>
            <person name="Lee C.T."/>
            <person name="Nishiyama T."/>
            <person name="Sese J."/>
            <person name="O'Brien M.J."/>
            <person name="Copetti D."/>
            <person name="Mohd Noor M.I."/>
            <person name="Ong R.C."/>
            <person name="Putra M."/>
            <person name="Sireger I.Z."/>
            <person name="Indrioko S."/>
            <person name="Kosugi Y."/>
            <person name="Izuno A."/>
            <person name="Isagi Y."/>
            <person name="Lee S.L."/>
            <person name="Shimizu K.K."/>
        </authorList>
    </citation>
    <scope>NUCLEOTIDE SEQUENCE [LARGE SCALE GENOMIC DNA]</scope>
    <source>
        <strain evidence="9">214</strain>
    </source>
</reference>
<gene>
    <name evidence="9" type="ORF">SLEP1_g9094</name>
</gene>
<keyword evidence="8" id="KW-1133">Transmembrane helix</keyword>
<dbReference type="EC" id="3.2.1.39" evidence="3"/>
<protein>
    <recommendedName>
        <fullName evidence="3">glucan endo-1,3-beta-D-glucosidase</fullName>
        <ecNumber evidence="3">3.2.1.39</ecNumber>
    </recommendedName>
</protein>
<comment type="similarity">
    <text evidence="2 6">Belongs to the glycosyl hydrolase 17 family.</text>
</comment>
<comment type="catalytic activity">
    <reaction evidence="1">
        <text>Hydrolysis of (1-&gt;3)-beta-D-glucosidic linkages in (1-&gt;3)-beta-D-glucans.</text>
        <dbReference type="EC" id="3.2.1.39"/>
    </reaction>
</comment>